<evidence type="ECO:0000313" key="1">
    <source>
        <dbReference type="EMBL" id="KAI2390704.1"/>
    </source>
</evidence>
<sequence length="290" mass="33787">MGPQRAYLDRDLRVKWLLVWKYQDENRVSDALLYFEIAGLRVSVSIFTAIYFKMNNHHDDTAHSQEDDSETLMKGQYEAMLSSQQRRRLKVKRRRLNVFTSICSIFTGVATGVMLILLLMVLWHQLSAKGGMKCKDIPDHPITEEEMKATWKGCGSNSAEARKKGCMYDVMLGGWIHADCYASDLMEKYIARGNYSWFRDQSLTIPMTDEEVRRGDHDVIWTRKFFHYAHCAYLWEMQMRAYREGKPIEHGIFLEEHTIHCAGILLQQDTLATNATSIHTGFEWCGLPWR</sequence>
<comment type="caution">
    <text evidence="1">The sequence shown here is derived from an EMBL/GenBank/DDBJ whole genome shotgun (WGS) entry which is preliminary data.</text>
</comment>
<dbReference type="EMBL" id="JALBCA010000016">
    <property type="protein sequence ID" value="KAI2390704.1"/>
    <property type="molecule type" value="Genomic_DNA"/>
</dbReference>
<protein>
    <submittedName>
        <fullName evidence="1">Uncharacterized protein</fullName>
    </submittedName>
</protein>
<organism evidence="1">
    <name type="scientific">Ophidiomyces ophidiicola</name>
    <dbReference type="NCBI Taxonomy" id="1387563"/>
    <lineage>
        <taxon>Eukaryota</taxon>
        <taxon>Fungi</taxon>
        <taxon>Dikarya</taxon>
        <taxon>Ascomycota</taxon>
        <taxon>Pezizomycotina</taxon>
        <taxon>Eurotiomycetes</taxon>
        <taxon>Eurotiomycetidae</taxon>
        <taxon>Onygenales</taxon>
        <taxon>Onygenaceae</taxon>
        <taxon>Ophidiomyces</taxon>
    </lineage>
</organism>
<accession>A0ACB8V1V3</accession>
<gene>
    <name evidence="1" type="ORF">LOY88_001528</name>
</gene>
<name>A0ACB8V1V3_9EURO</name>
<proteinExistence type="predicted"/>
<reference evidence="1" key="1">
    <citation type="journal article" date="2022" name="bioRxiv">
        <title>Population genetic analysis of Ophidiomyces ophidiicola, the causative agent of snake fungal disease, indicates recent introductions to the USA.</title>
        <authorList>
            <person name="Ladner J.T."/>
            <person name="Palmer J.M."/>
            <person name="Ettinger C.L."/>
            <person name="Stajich J.E."/>
            <person name="Farrell T.M."/>
            <person name="Glorioso B.M."/>
            <person name="Lawson B."/>
            <person name="Price S.J."/>
            <person name="Stengle A.G."/>
            <person name="Grear D.A."/>
            <person name="Lorch J.M."/>
        </authorList>
    </citation>
    <scope>NUCLEOTIDE SEQUENCE</scope>
    <source>
        <strain evidence="1">NWHC 24266-5</strain>
    </source>
</reference>